<accession>A0A2I1E9K6</accession>
<protein>
    <submittedName>
        <fullName evidence="1">Uncharacterized protein</fullName>
    </submittedName>
</protein>
<evidence type="ECO:0000313" key="1">
    <source>
        <dbReference type="EMBL" id="PKC07775.1"/>
    </source>
</evidence>
<comment type="caution">
    <text evidence="1">The sequence shown here is derived from an EMBL/GenBank/DDBJ whole genome shotgun (WGS) entry which is preliminary data.</text>
</comment>
<organism evidence="1 2">
    <name type="scientific">Rhizophagus irregularis</name>
    <dbReference type="NCBI Taxonomy" id="588596"/>
    <lineage>
        <taxon>Eukaryota</taxon>
        <taxon>Fungi</taxon>
        <taxon>Fungi incertae sedis</taxon>
        <taxon>Mucoromycota</taxon>
        <taxon>Glomeromycotina</taxon>
        <taxon>Glomeromycetes</taxon>
        <taxon>Glomerales</taxon>
        <taxon>Glomeraceae</taxon>
        <taxon>Rhizophagus</taxon>
    </lineage>
</organism>
<reference evidence="1 2" key="1">
    <citation type="submission" date="2016-04" db="EMBL/GenBank/DDBJ databases">
        <title>Genome analyses suggest a sexual origin of heterokaryosis in a supposedly ancient asexual fungus.</title>
        <authorList>
            <person name="Ropars J."/>
            <person name="Sedzielewska K."/>
            <person name="Noel J."/>
            <person name="Charron P."/>
            <person name="Farinelli L."/>
            <person name="Marton T."/>
            <person name="Kruger M."/>
            <person name="Pelin A."/>
            <person name="Brachmann A."/>
            <person name="Corradi N."/>
        </authorList>
    </citation>
    <scope>NUCLEOTIDE SEQUENCE [LARGE SCALE GENOMIC DNA]</scope>
    <source>
        <strain evidence="1 2">A5</strain>
    </source>
</reference>
<name>A0A2I1E9K6_9GLOM</name>
<dbReference type="VEuPathDB" id="FungiDB:RhiirA1_461135"/>
<dbReference type="EMBL" id="LLXJ01000606">
    <property type="protein sequence ID" value="PKC07775.1"/>
    <property type="molecule type" value="Genomic_DNA"/>
</dbReference>
<dbReference type="OrthoDB" id="2404452at2759"/>
<dbReference type="VEuPathDB" id="FungiDB:FUN_015880"/>
<dbReference type="AlphaFoldDB" id="A0A2I1E9K6"/>
<dbReference type="Proteomes" id="UP000232722">
    <property type="component" value="Unassembled WGS sequence"/>
</dbReference>
<proteinExistence type="predicted"/>
<evidence type="ECO:0000313" key="2">
    <source>
        <dbReference type="Proteomes" id="UP000232722"/>
    </source>
</evidence>
<reference evidence="1 2" key="2">
    <citation type="submission" date="2017-09" db="EMBL/GenBank/DDBJ databases">
        <title>Extensive intraspecific genome diversity in a model arbuscular mycorrhizal fungus.</title>
        <authorList>
            <person name="Chen E.C."/>
            <person name="Morin E."/>
            <person name="Beaudet D."/>
            <person name="Noel J."/>
            <person name="Ndikumana S."/>
            <person name="Charron P."/>
            <person name="St-Onge C."/>
            <person name="Giorgi J."/>
            <person name="Grigoriev I.V."/>
            <person name="Roux C."/>
            <person name="Martin F.M."/>
            <person name="Corradi N."/>
        </authorList>
    </citation>
    <scope>NUCLEOTIDE SEQUENCE [LARGE SCALE GENOMIC DNA]</scope>
    <source>
        <strain evidence="1 2">A5</strain>
    </source>
</reference>
<gene>
    <name evidence="1" type="ORF">RhiirA5_417762</name>
</gene>
<dbReference type="VEuPathDB" id="FungiDB:RhiirFUN_013890"/>
<sequence length="143" mass="16445">MPMFYGKEEEDVNDWVRQFEIAFTAIGKAAGNNGVRQAAFAATCLRGAAFTMHDKIKRKFTREDIINRKLQELSIIQQGINENVEEYIRMILSQTSGSNQQGNQVFEKMNELLKENYQDDLVKKLEKLKLAKLEQEINSLKGN</sequence>